<feature type="transmembrane region" description="Helical" evidence="7">
    <location>
        <begin position="413"/>
        <end position="429"/>
    </location>
</feature>
<evidence type="ECO:0000256" key="6">
    <source>
        <dbReference type="ARBA" id="ARBA00023136"/>
    </source>
</evidence>
<evidence type="ECO:0000313" key="10">
    <source>
        <dbReference type="Proteomes" id="UP000823963"/>
    </source>
</evidence>
<evidence type="ECO:0000256" key="7">
    <source>
        <dbReference type="SAM" id="Phobius"/>
    </source>
</evidence>
<dbReference type="CDD" id="cd17503">
    <property type="entry name" value="MFS_LmrB_MDR_like"/>
    <property type="match status" value="1"/>
</dbReference>
<evidence type="ECO:0000256" key="4">
    <source>
        <dbReference type="ARBA" id="ARBA00022692"/>
    </source>
</evidence>
<feature type="transmembrane region" description="Helical" evidence="7">
    <location>
        <begin position="147"/>
        <end position="170"/>
    </location>
</feature>
<name>A0A9D1UWE4_9LACO</name>
<keyword evidence="6 7" id="KW-0472">Membrane</keyword>
<feature type="transmembrane region" description="Helical" evidence="7">
    <location>
        <begin position="114"/>
        <end position="135"/>
    </location>
</feature>
<keyword evidence="2" id="KW-0813">Transport</keyword>
<evidence type="ECO:0000256" key="2">
    <source>
        <dbReference type="ARBA" id="ARBA00022448"/>
    </source>
</evidence>
<comment type="caution">
    <text evidence="9">The sequence shown here is derived from an EMBL/GenBank/DDBJ whole genome shotgun (WGS) entry which is preliminary data.</text>
</comment>
<dbReference type="Gene3D" id="1.20.1250.20">
    <property type="entry name" value="MFS general substrate transporter like domains"/>
    <property type="match status" value="1"/>
</dbReference>
<dbReference type="InterPro" id="IPR020846">
    <property type="entry name" value="MFS_dom"/>
</dbReference>
<protein>
    <submittedName>
        <fullName evidence="9">DHA2 family efflux MFS transporter permease subunit</fullName>
    </submittedName>
</protein>
<evidence type="ECO:0000256" key="5">
    <source>
        <dbReference type="ARBA" id="ARBA00022989"/>
    </source>
</evidence>
<keyword evidence="4 7" id="KW-0812">Transmembrane</keyword>
<feature type="transmembrane region" description="Helical" evidence="7">
    <location>
        <begin position="341"/>
        <end position="360"/>
    </location>
</feature>
<feature type="transmembrane region" description="Helical" evidence="7">
    <location>
        <begin position="313"/>
        <end position="334"/>
    </location>
</feature>
<keyword evidence="5 7" id="KW-1133">Transmembrane helix</keyword>
<feature type="transmembrane region" description="Helical" evidence="7">
    <location>
        <begin position="21"/>
        <end position="41"/>
    </location>
</feature>
<evidence type="ECO:0000256" key="1">
    <source>
        <dbReference type="ARBA" id="ARBA00004651"/>
    </source>
</evidence>
<dbReference type="Pfam" id="PF07690">
    <property type="entry name" value="MFS_1"/>
    <property type="match status" value="1"/>
</dbReference>
<evidence type="ECO:0000259" key="8">
    <source>
        <dbReference type="PROSITE" id="PS50850"/>
    </source>
</evidence>
<dbReference type="InterPro" id="IPR011701">
    <property type="entry name" value="MFS"/>
</dbReference>
<feature type="transmembrane region" description="Helical" evidence="7">
    <location>
        <begin position="276"/>
        <end position="301"/>
    </location>
</feature>
<dbReference type="EMBL" id="DXFP01000021">
    <property type="protein sequence ID" value="HIX01678.1"/>
    <property type="molecule type" value="Genomic_DNA"/>
</dbReference>
<keyword evidence="3" id="KW-1003">Cell membrane</keyword>
<feature type="transmembrane region" description="Helical" evidence="7">
    <location>
        <begin position="176"/>
        <end position="196"/>
    </location>
</feature>
<proteinExistence type="predicted"/>
<gene>
    <name evidence="9" type="ORF">H9861_02870</name>
</gene>
<feature type="transmembrane region" description="Helical" evidence="7">
    <location>
        <begin position="88"/>
        <end position="108"/>
    </location>
</feature>
<accession>A0A9D1UWE4</accession>
<dbReference type="AlphaFoldDB" id="A0A9D1UWE4"/>
<dbReference type="PRINTS" id="PR01036">
    <property type="entry name" value="TCRTETB"/>
</dbReference>
<dbReference type="GO" id="GO:0022857">
    <property type="term" value="F:transmembrane transporter activity"/>
    <property type="evidence" value="ECO:0007669"/>
    <property type="project" value="InterPro"/>
</dbReference>
<dbReference type="Proteomes" id="UP000823963">
    <property type="component" value="Unassembled WGS sequence"/>
</dbReference>
<dbReference type="InterPro" id="IPR036259">
    <property type="entry name" value="MFS_trans_sf"/>
</dbReference>
<sequence>MTTSSNTKKPIDMNGKPYNRGLLMVTIIVGLFGTFLAGTMLATAYPTLMNEFNIEASTVQWLSTGFMLVTGVMIPITAWMMNRFSSKLLYIVGMGLFFIGNIICFAANSFPMLLTGRIVAALGGGILTPLGQSIAMSIFPPEKRGTIMGMVGLAIGVAPAIGPTLSGWIIDRFNWRMIFGITLPFIGLDLLLSFFFMKKVLPTKKIKLDTLSGILSIIGFGSLLYGVSEAGNDGWTSKVVISTIVIGVIFIALFCWRQFKLETPFLDIRLLKNWHFSLASLLGSIARIALVGVELVLPLYIQIVRGESAFHSGLMLLPGALLMGLMSPISGMLFDRLGARTLSIAGLTLLTLGTFNFTTLTTTTPIIEIVVLYAVRVMGITLVLMPSTTAGLNSLPLNKMNDGTAINNTLRQVLGAIGTAIFTTIYSNIQSDQMPSKHLLHTAPLQYKHEAITAALNGYHAAFFTAVVFGILGLILAFLLKKNAGLVKNDVNHSAEKEA</sequence>
<dbReference type="InterPro" id="IPR004638">
    <property type="entry name" value="EmrB-like"/>
</dbReference>
<reference evidence="9" key="2">
    <citation type="submission" date="2021-04" db="EMBL/GenBank/DDBJ databases">
        <authorList>
            <person name="Gilroy R."/>
        </authorList>
    </citation>
    <scope>NUCLEOTIDE SEQUENCE</scope>
    <source>
        <strain evidence="9">6627</strain>
    </source>
</reference>
<dbReference type="PANTHER" id="PTHR42718:SF24">
    <property type="entry name" value="MAJOR FACILITATOR SUPERFAMILY (MFS) PROFILE DOMAIN-CONTAINING PROTEIN"/>
    <property type="match status" value="1"/>
</dbReference>
<feature type="domain" description="Major facilitator superfamily (MFS) profile" evidence="8">
    <location>
        <begin position="23"/>
        <end position="485"/>
    </location>
</feature>
<dbReference type="PROSITE" id="PS50850">
    <property type="entry name" value="MFS"/>
    <property type="match status" value="1"/>
</dbReference>
<organism evidence="9 10">
    <name type="scientific">Candidatus Ligilactobacillus excrementigallinarum</name>
    <dbReference type="NCBI Taxonomy" id="2838641"/>
    <lineage>
        <taxon>Bacteria</taxon>
        <taxon>Bacillati</taxon>
        <taxon>Bacillota</taxon>
        <taxon>Bacilli</taxon>
        <taxon>Lactobacillales</taxon>
        <taxon>Lactobacillaceae</taxon>
        <taxon>Ligilactobacillus</taxon>
    </lineage>
</organism>
<feature type="transmembrane region" description="Helical" evidence="7">
    <location>
        <begin position="208"/>
        <end position="227"/>
    </location>
</feature>
<dbReference type="NCBIfam" id="TIGR00711">
    <property type="entry name" value="efflux_EmrB"/>
    <property type="match status" value="1"/>
</dbReference>
<dbReference type="GO" id="GO:0005886">
    <property type="term" value="C:plasma membrane"/>
    <property type="evidence" value="ECO:0007669"/>
    <property type="project" value="UniProtKB-SubCell"/>
</dbReference>
<feature type="transmembrane region" description="Helical" evidence="7">
    <location>
        <begin position="239"/>
        <end position="256"/>
    </location>
</feature>
<dbReference type="SUPFAM" id="SSF103473">
    <property type="entry name" value="MFS general substrate transporter"/>
    <property type="match status" value="1"/>
</dbReference>
<evidence type="ECO:0000313" key="9">
    <source>
        <dbReference type="EMBL" id="HIX01678.1"/>
    </source>
</evidence>
<reference evidence="9" key="1">
    <citation type="journal article" date="2021" name="PeerJ">
        <title>Extensive microbial diversity within the chicken gut microbiome revealed by metagenomics and culture.</title>
        <authorList>
            <person name="Gilroy R."/>
            <person name="Ravi A."/>
            <person name="Getino M."/>
            <person name="Pursley I."/>
            <person name="Horton D.L."/>
            <person name="Alikhan N.F."/>
            <person name="Baker D."/>
            <person name="Gharbi K."/>
            <person name="Hall N."/>
            <person name="Watson M."/>
            <person name="Adriaenssens E.M."/>
            <person name="Foster-Nyarko E."/>
            <person name="Jarju S."/>
            <person name="Secka A."/>
            <person name="Antonio M."/>
            <person name="Oren A."/>
            <person name="Chaudhuri R.R."/>
            <person name="La Ragione R."/>
            <person name="Hildebrand F."/>
            <person name="Pallen M.J."/>
        </authorList>
    </citation>
    <scope>NUCLEOTIDE SEQUENCE</scope>
    <source>
        <strain evidence="9">6627</strain>
    </source>
</reference>
<feature type="transmembrane region" description="Helical" evidence="7">
    <location>
        <begin position="61"/>
        <end position="81"/>
    </location>
</feature>
<feature type="transmembrane region" description="Helical" evidence="7">
    <location>
        <begin position="366"/>
        <end position="392"/>
    </location>
</feature>
<evidence type="ECO:0000256" key="3">
    <source>
        <dbReference type="ARBA" id="ARBA00022475"/>
    </source>
</evidence>
<dbReference type="Gene3D" id="1.20.1720.10">
    <property type="entry name" value="Multidrug resistance protein D"/>
    <property type="match status" value="1"/>
</dbReference>
<dbReference type="PANTHER" id="PTHR42718">
    <property type="entry name" value="MAJOR FACILITATOR SUPERFAMILY MULTIDRUG TRANSPORTER MFSC"/>
    <property type="match status" value="1"/>
</dbReference>
<comment type="subcellular location">
    <subcellularLocation>
        <location evidence="1">Cell membrane</location>
        <topology evidence="1">Multi-pass membrane protein</topology>
    </subcellularLocation>
</comment>
<feature type="transmembrane region" description="Helical" evidence="7">
    <location>
        <begin position="459"/>
        <end position="480"/>
    </location>
</feature>